<feature type="signal peptide" evidence="1">
    <location>
        <begin position="1"/>
        <end position="25"/>
    </location>
</feature>
<dbReference type="RefSeq" id="WP_405148177.1">
    <property type="nucleotide sequence ID" value="NZ_CP109527.1"/>
</dbReference>
<keyword evidence="3" id="KW-1185">Reference proteome</keyword>
<accession>A0ABZ1N7K9</accession>
<proteinExistence type="predicted"/>
<keyword evidence="1" id="KW-0732">Signal</keyword>
<evidence type="ECO:0000256" key="1">
    <source>
        <dbReference type="SAM" id="SignalP"/>
    </source>
</evidence>
<dbReference type="Proteomes" id="UP001621418">
    <property type="component" value="Chromosome"/>
</dbReference>
<reference evidence="2 3" key="1">
    <citation type="submission" date="2022-10" db="EMBL/GenBank/DDBJ databases">
        <title>The complete genomes of actinobacterial strains from the NBC collection.</title>
        <authorList>
            <person name="Joergensen T.S."/>
            <person name="Alvarez Arevalo M."/>
            <person name="Sterndorff E.B."/>
            <person name="Faurdal D."/>
            <person name="Vuksanovic O."/>
            <person name="Mourched A.-S."/>
            <person name="Charusanti P."/>
            <person name="Shaw S."/>
            <person name="Blin K."/>
            <person name="Weber T."/>
        </authorList>
    </citation>
    <scope>NUCLEOTIDE SEQUENCE [LARGE SCALE GENOMIC DNA]</scope>
    <source>
        <strain evidence="2 3">NBC_01413</strain>
    </source>
</reference>
<protein>
    <recommendedName>
        <fullName evidence="4">Secreted protein</fullName>
    </recommendedName>
</protein>
<evidence type="ECO:0000313" key="2">
    <source>
        <dbReference type="EMBL" id="WTY35933.1"/>
    </source>
</evidence>
<gene>
    <name evidence="2" type="ORF">OG308_32600</name>
</gene>
<evidence type="ECO:0000313" key="3">
    <source>
        <dbReference type="Proteomes" id="UP001621418"/>
    </source>
</evidence>
<name>A0ABZ1N7K9_9NOCA</name>
<dbReference type="EMBL" id="CP109527">
    <property type="protein sequence ID" value="WTY35933.1"/>
    <property type="molecule type" value="Genomic_DNA"/>
</dbReference>
<feature type="chain" id="PRO_5045663447" description="Secreted protein" evidence="1">
    <location>
        <begin position="26"/>
        <end position="139"/>
    </location>
</feature>
<organism evidence="2 3">
    <name type="scientific">Nocardia salmonicida</name>
    <dbReference type="NCBI Taxonomy" id="53431"/>
    <lineage>
        <taxon>Bacteria</taxon>
        <taxon>Bacillati</taxon>
        <taxon>Actinomycetota</taxon>
        <taxon>Actinomycetes</taxon>
        <taxon>Mycobacteriales</taxon>
        <taxon>Nocardiaceae</taxon>
        <taxon>Nocardia</taxon>
    </lineage>
</organism>
<evidence type="ECO:0008006" key="4">
    <source>
        <dbReference type="Google" id="ProtNLM"/>
    </source>
</evidence>
<sequence length="139" mass="13313">MKMIVRTTAATLAITAALTCGTAAAETGDHAVAPDSGSALLAPSSFLAGLLQAGRCGSRCGADPTAAAQEVVGSSEVMDSLNRLLTSVVTTGSGPAVMTGSNEAATSTGSSELAGVLLCGLGSLSSNGRPSICATGPVG</sequence>